<dbReference type="PATRIC" id="fig|50340.43.peg.285"/>
<protein>
    <submittedName>
        <fullName evidence="2">Uncharacterized protein</fullName>
    </submittedName>
</protein>
<evidence type="ECO:0000313" key="2">
    <source>
        <dbReference type="EMBL" id="KPA93353.1"/>
    </source>
</evidence>
<feature type="region of interest" description="Disordered" evidence="1">
    <location>
        <begin position="32"/>
        <end position="68"/>
    </location>
</feature>
<evidence type="ECO:0000313" key="3">
    <source>
        <dbReference type="Proteomes" id="UP000037931"/>
    </source>
</evidence>
<organism evidence="2 3">
    <name type="scientific">Pseudomonas asplenii</name>
    <dbReference type="NCBI Taxonomy" id="53407"/>
    <lineage>
        <taxon>Bacteria</taxon>
        <taxon>Pseudomonadati</taxon>
        <taxon>Pseudomonadota</taxon>
        <taxon>Gammaproteobacteria</taxon>
        <taxon>Pseudomonadales</taxon>
        <taxon>Pseudomonadaceae</taxon>
        <taxon>Pseudomonas</taxon>
    </lineage>
</organism>
<dbReference type="RefSeq" id="WP_241494273.1">
    <property type="nucleotide sequence ID" value="NZ_JSYZ01000001.1"/>
</dbReference>
<accession>A0A0N0VKS9</accession>
<proteinExistence type="predicted"/>
<feature type="compositionally biased region" description="Polar residues" evidence="1">
    <location>
        <begin position="39"/>
        <end position="51"/>
    </location>
</feature>
<dbReference type="EMBL" id="JSYZ01000001">
    <property type="protein sequence ID" value="KPA93353.1"/>
    <property type="molecule type" value="Genomic_DNA"/>
</dbReference>
<evidence type="ECO:0000256" key="1">
    <source>
        <dbReference type="SAM" id="MobiDB-lite"/>
    </source>
</evidence>
<dbReference type="AlphaFoldDB" id="A0A0N0VKS9"/>
<reference evidence="2 3" key="1">
    <citation type="journal article" date="2015" name="PLoS ONE">
        <title>Rice-Infecting Pseudomonas Genomes Are Highly Accessorized and Harbor Multiple Putative Virulence Mechanisms to Cause Sheath Brown Rot.</title>
        <authorList>
            <person name="Quibod I.L."/>
            <person name="Grande G."/>
            <person name="Oreiro E.G."/>
            <person name="Borja F.N."/>
            <person name="Dossa G.S."/>
            <person name="Mauleon R."/>
            <person name="Cruz C.V."/>
            <person name="Oliva R."/>
        </authorList>
    </citation>
    <scope>NUCLEOTIDE SEQUENCE [LARGE SCALE GENOMIC DNA]</scope>
    <source>
        <strain evidence="2 3">IRRI 6609</strain>
    </source>
</reference>
<sequence length="765" mass="84107">MKLSSAVQNKQALFPSDPAAPRLLSFTRMDSYHDEAPSLNPSPQDLTQHLQGVQAAPASQDRPPTTVGTLSHHFLEKLADSPPARRATQQKLYRQLLSRTSGAPDPASLGKKEAQACYEYFKAAQQSFDELARTGAEPQRQEHEEQRDLCRMLKWQFRASRDQRSKTVLDQALAKSRATVAEGGSLGNQTRLGVGMGVPGMASIVPGMELSTGLSTTQGRIIRDTTSVSAGVTAKLSARVASAQAGVSVEKSTVRKYGDIDAYANARSRSKWTWWNGSKRDMLTQSRNLFASCNHYKRNIRLAAQSQLYLEKKLRENGLASPGFERHSPKAQPFQIERGTRVALTGSAEFDGLGVVTLGATVKADILHTTKNQAMDIIGLHDSYPELARTRLDKTHSDNTTAQQLISAIDEHVANSSEQLTSAVLRNLDSRKRKELTEAVDSRSRELANHYIHLKISNDIAERSEEDRAIRQQFTEHALLLRPDSLKIHTAKADTETRSITTEAKLKVAAGASAQTSVKLSLSSVKDDDPHLSGTYLDLTLNGQFNSLESLQNLVSSGLSRLGVNGFDPAPIVALIAGTVVYQQHGVSATFSLKIKEGKPVLLLSQKLLTQTDNVNRTIDTPTPLTVEVGLGGHLHSLLEEQLGSQSLDLLLPLALGKLGNRAQADIDWWDGYVHKHANAFDKLLDNIANGGEKTLIVQELAEIRRRISPPGRHVVDSLFQAARAARDTPDEHHLQQAREALKEVFFAYIDDYYDAEVKSAWRVE</sequence>
<dbReference type="Proteomes" id="UP000037931">
    <property type="component" value="Unassembled WGS sequence"/>
</dbReference>
<gene>
    <name evidence="2" type="ORF">PF66_00282</name>
</gene>
<dbReference type="STRING" id="50340.PF66_00282"/>
<comment type="caution">
    <text evidence="2">The sequence shown here is derived from an EMBL/GenBank/DDBJ whole genome shotgun (WGS) entry which is preliminary data.</text>
</comment>
<keyword evidence="3" id="KW-1185">Reference proteome</keyword>
<name>A0A0N0VKS9_9PSED</name>